<dbReference type="AlphaFoldDB" id="A0A6N9PYB5"/>
<evidence type="ECO:0000313" key="11">
    <source>
        <dbReference type="Proteomes" id="UP000448943"/>
    </source>
</evidence>
<dbReference type="InterPro" id="IPR016166">
    <property type="entry name" value="FAD-bd_PCMH"/>
</dbReference>
<dbReference type="Gene3D" id="3.30.465.10">
    <property type="match status" value="1"/>
</dbReference>
<name>A0A6N9PYB5_9BACL</name>
<proteinExistence type="inferred from homology"/>
<dbReference type="GO" id="GO:0071949">
    <property type="term" value="F:FAD binding"/>
    <property type="evidence" value="ECO:0007669"/>
    <property type="project" value="InterPro"/>
</dbReference>
<dbReference type="Gene3D" id="3.30.300.330">
    <property type="match status" value="1"/>
</dbReference>
<evidence type="ECO:0000256" key="1">
    <source>
        <dbReference type="ARBA" id="ARBA00008000"/>
    </source>
</evidence>
<evidence type="ECO:0000256" key="2">
    <source>
        <dbReference type="ARBA" id="ARBA00022630"/>
    </source>
</evidence>
<dbReference type="GO" id="GO:0016491">
    <property type="term" value="F:oxidoreductase activity"/>
    <property type="evidence" value="ECO:0007669"/>
    <property type="project" value="UniProtKB-KW"/>
</dbReference>
<dbReference type="Proteomes" id="UP000448943">
    <property type="component" value="Unassembled WGS sequence"/>
</dbReference>
<evidence type="ECO:0000256" key="6">
    <source>
        <dbReference type="PIRSR" id="PIRSR625650-2"/>
    </source>
</evidence>
<feature type="binding site" evidence="6">
    <location>
        <position position="387"/>
    </location>
    <ligand>
        <name>substrate</name>
    </ligand>
</feature>
<dbReference type="InterPro" id="IPR025650">
    <property type="entry name" value="Alkyl-DHAP_Synthase"/>
</dbReference>
<dbReference type="InterPro" id="IPR006094">
    <property type="entry name" value="Oxid_FAD_bind_N"/>
</dbReference>
<gene>
    <name evidence="10" type="ORF">ERL59_02830</name>
</gene>
<dbReference type="RefSeq" id="WP_160644295.1">
    <property type="nucleotide sequence ID" value="NZ_SIJB01000007.1"/>
</dbReference>
<evidence type="ECO:0000256" key="8">
    <source>
        <dbReference type="PIRSR" id="PIRSR625650-4"/>
    </source>
</evidence>
<dbReference type="SUPFAM" id="SSF56176">
    <property type="entry name" value="FAD-binding/transporter-associated domain-like"/>
    <property type="match status" value="1"/>
</dbReference>
<feature type="binding site" evidence="7">
    <location>
        <begin position="248"/>
        <end position="254"/>
    </location>
    <ligand>
        <name>FAD</name>
        <dbReference type="ChEBI" id="CHEBI:57692"/>
    </ligand>
</feature>
<keyword evidence="11" id="KW-1185">Reference proteome</keyword>
<reference evidence="10 11" key="1">
    <citation type="submission" date="2019-01" db="EMBL/GenBank/DDBJ databases">
        <title>Chengkuizengella sp. nov., isolated from deep-sea sediment of East Pacific Ocean.</title>
        <authorList>
            <person name="Yang J."/>
            <person name="Lai Q."/>
            <person name="Shao Z."/>
        </authorList>
    </citation>
    <scope>NUCLEOTIDE SEQUENCE [LARGE SCALE GENOMIC DNA]</scope>
    <source>
        <strain evidence="10 11">YPA3-1-1</strain>
    </source>
</reference>
<dbReference type="InterPro" id="IPR004113">
    <property type="entry name" value="FAD-bd_oxidored_4_C"/>
</dbReference>
<dbReference type="Gene3D" id="1.10.45.10">
    <property type="entry name" value="Vanillyl-alcohol Oxidase, Chain A, domain 4"/>
    <property type="match status" value="1"/>
</dbReference>
<dbReference type="GO" id="GO:0008610">
    <property type="term" value="P:lipid biosynthetic process"/>
    <property type="evidence" value="ECO:0007669"/>
    <property type="project" value="InterPro"/>
</dbReference>
<dbReference type="EMBL" id="SIJB01000007">
    <property type="protein sequence ID" value="NBI27896.1"/>
    <property type="molecule type" value="Genomic_DNA"/>
</dbReference>
<accession>A0A6N9PYB5</accession>
<dbReference type="InterPro" id="IPR016167">
    <property type="entry name" value="FAD-bd_PCMH_sub1"/>
</dbReference>
<protein>
    <submittedName>
        <fullName evidence="10">FAD-binding oxidoreductase</fullName>
    </submittedName>
</protein>
<dbReference type="InterPro" id="IPR016164">
    <property type="entry name" value="FAD-linked_Oxase-like_C"/>
</dbReference>
<feature type="domain" description="FAD-binding PCMH-type" evidence="9">
    <location>
        <begin position="84"/>
        <end position="264"/>
    </location>
</feature>
<keyword evidence="3 7" id="KW-0274">FAD</keyword>
<organism evidence="10 11">
    <name type="scientific">Chengkuizengella marina</name>
    <dbReference type="NCBI Taxonomy" id="2507566"/>
    <lineage>
        <taxon>Bacteria</taxon>
        <taxon>Bacillati</taxon>
        <taxon>Bacillota</taxon>
        <taxon>Bacilli</taxon>
        <taxon>Bacillales</taxon>
        <taxon>Paenibacillaceae</taxon>
        <taxon>Chengkuizengella</taxon>
    </lineage>
</organism>
<dbReference type="PANTHER" id="PTHR46568">
    <property type="entry name" value="ALKYLDIHYDROXYACETONEPHOSPHATE SYNTHASE, PEROXISOMAL"/>
    <property type="match status" value="1"/>
</dbReference>
<sequence>MRRWNGWGDESVNVELPESAIEFLKNELGPGNKPQDISLDKALSNVPASRLPEHQLINTDPLERLRHAVGQSFGDWNAIRSGTIPTYPDGVAFPLNEQEVRELLQFAKKIDAHIVPYGGGTSVVGHLAALKGDKPTITVDVSRMNKLLDLNEEGCLAQFQAGIKGPDLEAALQAKGFTLGHFPQSFEYSTLGGWIVTRSAGQQSLKYGRIEQLFVGGEMETPVGSLEISNLPASAAGPNLREFVLGSEGRLGIVTKATVKISPLPEMEQFYSAFFPTPEQGMAAIRKIAQQGIPLSMMRLSLPEETISTLTMAGESKVLTLLDKWLKMNGVNEQKCMLVYGVTGSKKSVKSSLYQAQSIIKKYKGVLVGTKPGQQWVKNRFRSPYLRNSLWQEGYAVDTLETATTWNRVPETIQSIESALREGLQDINENVFAYTHLSHIYPHGSSIYTTYLFRIGDDPDETKRRWEKLKKAASEAIVKNGGTISHQHGVGTDHRPYLENEKTKLGMEMIRSLCHTLDPEQRMNNDKLI</sequence>
<dbReference type="Pfam" id="PF01565">
    <property type="entry name" value="FAD_binding_4"/>
    <property type="match status" value="1"/>
</dbReference>
<evidence type="ECO:0000256" key="4">
    <source>
        <dbReference type="ARBA" id="ARBA00023002"/>
    </source>
</evidence>
<evidence type="ECO:0000256" key="7">
    <source>
        <dbReference type="PIRSR" id="PIRSR625650-3"/>
    </source>
</evidence>
<comment type="caution">
    <text evidence="10">The sequence shown here is derived from an EMBL/GenBank/DDBJ whole genome shotgun (WGS) entry which is preliminary data.</text>
</comment>
<evidence type="ECO:0000256" key="3">
    <source>
        <dbReference type="ARBA" id="ARBA00022827"/>
    </source>
</evidence>
<dbReference type="InterPro" id="IPR016169">
    <property type="entry name" value="FAD-bd_PCMH_sub2"/>
</dbReference>
<dbReference type="Gene3D" id="3.30.70.3450">
    <property type="match status" value="1"/>
</dbReference>
<dbReference type="InterPro" id="IPR036318">
    <property type="entry name" value="FAD-bd_PCMH-like_sf"/>
</dbReference>
<dbReference type="GO" id="GO:0008609">
    <property type="term" value="F:alkylglycerone-phosphate synthase activity"/>
    <property type="evidence" value="ECO:0007669"/>
    <property type="project" value="InterPro"/>
</dbReference>
<feature type="active site" description="Proton donor/acceptor" evidence="5">
    <location>
        <position position="448"/>
    </location>
</feature>
<feature type="binding site" evidence="7">
    <location>
        <begin position="116"/>
        <end position="122"/>
    </location>
    <ligand>
        <name>FAD</name>
        <dbReference type="ChEBI" id="CHEBI:57692"/>
    </ligand>
</feature>
<feature type="site" description="Important for enzyme activity" evidence="8">
    <location>
        <position position="299"/>
    </location>
</feature>
<evidence type="ECO:0000313" key="10">
    <source>
        <dbReference type="EMBL" id="NBI27896.1"/>
    </source>
</evidence>
<dbReference type="PANTHER" id="PTHR46568:SF1">
    <property type="entry name" value="ALKYLDIHYDROXYACETONEPHOSPHATE SYNTHASE, PEROXISOMAL"/>
    <property type="match status" value="1"/>
</dbReference>
<dbReference type="SUPFAM" id="SSF55103">
    <property type="entry name" value="FAD-linked oxidases, C-terminal domain"/>
    <property type="match status" value="1"/>
</dbReference>
<dbReference type="PROSITE" id="PS51387">
    <property type="entry name" value="FAD_PCMH"/>
    <property type="match status" value="1"/>
</dbReference>
<dbReference type="InterPro" id="IPR016171">
    <property type="entry name" value="Vanillyl_alc_oxidase_C-sub2"/>
</dbReference>
<dbReference type="OrthoDB" id="9767256at2"/>
<keyword evidence="4" id="KW-0560">Oxidoreductase</keyword>
<comment type="similarity">
    <text evidence="1">Belongs to the FAD-binding oxidoreductase/transferase type 4 family.</text>
</comment>
<dbReference type="Pfam" id="PF02913">
    <property type="entry name" value="FAD-oxidase_C"/>
    <property type="match status" value="1"/>
</dbReference>
<evidence type="ECO:0000259" key="9">
    <source>
        <dbReference type="PROSITE" id="PS51387"/>
    </source>
</evidence>
<evidence type="ECO:0000256" key="5">
    <source>
        <dbReference type="PIRSR" id="PIRSR625650-1"/>
    </source>
</evidence>
<keyword evidence="2" id="KW-0285">Flavoprotein</keyword>
<comment type="cofactor">
    <cofactor evidence="7">
        <name>FAD</name>
        <dbReference type="ChEBI" id="CHEBI:57692"/>
    </cofactor>
</comment>
<dbReference type="Gene3D" id="3.30.43.10">
    <property type="entry name" value="Uridine Diphospho-n-acetylenolpyruvylglucosamine Reductase, domain 2"/>
    <property type="match status" value="1"/>
</dbReference>